<gene>
    <name evidence="2" type="ORF">QYG89_09515</name>
</gene>
<dbReference type="InterPro" id="IPR029058">
    <property type="entry name" value="AB_hydrolase_fold"/>
</dbReference>
<sequence>MINIRKNSNTLIIVLHEIYGINKHIKGVCQALSDYGFDIFCPNLLEREAPFAYIEEEIAYRYFMNNIGFARAVYKVEELLAERKSEYQKIFIVGFSVGATVAWLCSEKKYINGMVGYYGSRIRDYIEISPQCPVMLFYPEEEISFNVDDFISTLHQMNVQTHKYKGQHGFSDLCSPKYHAESAQKAFNDMINFFVNIR</sequence>
<protein>
    <submittedName>
        <fullName evidence="2">Dienelactone hydrolase family protein</fullName>
    </submittedName>
</protein>
<evidence type="ECO:0000259" key="1">
    <source>
        <dbReference type="Pfam" id="PF01738"/>
    </source>
</evidence>
<comment type="caution">
    <text evidence="2">The sequence shown here is derived from an EMBL/GenBank/DDBJ whole genome shotgun (WGS) entry which is preliminary data.</text>
</comment>
<dbReference type="InterPro" id="IPR002925">
    <property type="entry name" value="Dienelactn_hydro"/>
</dbReference>
<dbReference type="InterPro" id="IPR051049">
    <property type="entry name" value="Dienelactone_hydrolase-like"/>
</dbReference>
<feature type="domain" description="Dienelactone hydrolase" evidence="1">
    <location>
        <begin position="10"/>
        <end position="196"/>
    </location>
</feature>
<evidence type="ECO:0000313" key="3">
    <source>
        <dbReference type="Proteomes" id="UP001619911"/>
    </source>
</evidence>
<dbReference type="RefSeq" id="WP_404316774.1">
    <property type="nucleotide sequence ID" value="NZ_JAUIYO010000005.1"/>
</dbReference>
<keyword evidence="2" id="KW-0378">Hydrolase</keyword>
<evidence type="ECO:0000313" key="2">
    <source>
        <dbReference type="EMBL" id="MFK2825908.1"/>
    </source>
</evidence>
<dbReference type="EMBL" id="JAUIYO010000005">
    <property type="protein sequence ID" value="MFK2825908.1"/>
    <property type="molecule type" value="Genomic_DNA"/>
</dbReference>
<dbReference type="PANTHER" id="PTHR46623">
    <property type="entry name" value="CARBOXYMETHYLENEBUTENOLIDASE-RELATED"/>
    <property type="match status" value="1"/>
</dbReference>
<accession>A0ABW8I9R4</accession>
<proteinExistence type="predicted"/>
<name>A0ABW8I9R4_9BACI</name>
<dbReference type="Proteomes" id="UP001619911">
    <property type="component" value="Unassembled WGS sequence"/>
</dbReference>
<dbReference type="SUPFAM" id="SSF53474">
    <property type="entry name" value="alpha/beta-Hydrolases"/>
    <property type="match status" value="1"/>
</dbReference>
<keyword evidence="3" id="KW-1185">Reference proteome</keyword>
<dbReference type="Pfam" id="PF01738">
    <property type="entry name" value="DLH"/>
    <property type="match status" value="1"/>
</dbReference>
<dbReference type="PANTHER" id="PTHR46623:SF6">
    <property type="entry name" value="ALPHA_BETA-HYDROLASES SUPERFAMILY PROTEIN"/>
    <property type="match status" value="1"/>
</dbReference>
<reference evidence="2 3" key="1">
    <citation type="submission" date="2023-07" db="EMBL/GenBank/DDBJ databases">
        <title>Bacillus lucianemedeirus sp. nov, a new species isolated from an immunobiological production facility.</title>
        <authorList>
            <person name="Costa L.V."/>
            <person name="Miranda R.V.S.L."/>
            <person name="Brandao M.L.L."/>
            <person name="Reis C.M.F."/>
            <person name="Frazao A.M."/>
            <person name="Cruz F.V."/>
            <person name="Baio P.V.P."/>
            <person name="Veras J.F.C."/>
            <person name="Ramos J.N."/>
            <person name="Vieira V."/>
        </authorList>
    </citation>
    <scope>NUCLEOTIDE SEQUENCE [LARGE SCALE GENOMIC DNA]</scope>
    <source>
        <strain evidence="2 3">B190/17</strain>
    </source>
</reference>
<dbReference type="Gene3D" id="3.40.50.1820">
    <property type="entry name" value="alpha/beta hydrolase"/>
    <property type="match status" value="1"/>
</dbReference>
<dbReference type="GO" id="GO:0016787">
    <property type="term" value="F:hydrolase activity"/>
    <property type="evidence" value="ECO:0007669"/>
    <property type="project" value="UniProtKB-KW"/>
</dbReference>
<organism evidence="2 3">
    <name type="scientific">Bacillus lumedeiriae</name>
    <dbReference type="NCBI Taxonomy" id="3058829"/>
    <lineage>
        <taxon>Bacteria</taxon>
        <taxon>Bacillati</taxon>
        <taxon>Bacillota</taxon>
        <taxon>Bacilli</taxon>
        <taxon>Bacillales</taxon>
        <taxon>Bacillaceae</taxon>
        <taxon>Bacillus</taxon>
    </lineage>
</organism>